<dbReference type="Proteomes" id="UP000608890">
    <property type="component" value="Unassembled WGS sequence"/>
</dbReference>
<protein>
    <submittedName>
        <fullName evidence="2">Uncharacterized protein</fullName>
    </submittedName>
</protein>
<feature type="region of interest" description="Disordered" evidence="1">
    <location>
        <begin position="1"/>
        <end position="23"/>
    </location>
</feature>
<dbReference type="EMBL" id="BMNB01000008">
    <property type="protein sequence ID" value="GGM36762.1"/>
    <property type="molecule type" value="Genomic_DNA"/>
</dbReference>
<feature type="compositionally biased region" description="Low complexity" evidence="1">
    <location>
        <begin position="352"/>
        <end position="364"/>
    </location>
</feature>
<keyword evidence="3" id="KW-1185">Reference proteome</keyword>
<gene>
    <name evidence="2" type="ORF">GCM10011608_21750</name>
</gene>
<name>A0A917WXD3_9ACTN</name>
<proteinExistence type="predicted"/>
<organism evidence="2 3">
    <name type="scientific">Micromonospora sonchi</name>
    <dbReference type="NCBI Taxonomy" id="1763543"/>
    <lineage>
        <taxon>Bacteria</taxon>
        <taxon>Bacillati</taxon>
        <taxon>Actinomycetota</taxon>
        <taxon>Actinomycetes</taxon>
        <taxon>Micromonosporales</taxon>
        <taxon>Micromonosporaceae</taxon>
        <taxon>Micromonospora</taxon>
    </lineage>
</organism>
<evidence type="ECO:0000256" key="1">
    <source>
        <dbReference type="SAM" id="MobiDB-lite"/>
    </source>
</evidence>
<reference evidence="2" key="1">
    <citation type="journal article" date="2014" name="Int. J. Syst. Evol. Microbiol.">
        <title>Complete genome sequence of Corynebacterium casei LMG S-19264T (=DSM 44701T), isolated from a smear-ripened cheese.</title>
        <authorList>
            <consortium name="US DOE Joint Genome Institute (JGI-PGF)"/>
            <person name="Walter F."/>
            <person name="Albersmeier A."/>
            <person name="Kalinowski J."/>
            <person name="Ruckert C."/>
        </authorList>
    </citation>
    <scope>NUCLEOTIDE SEQUENCE</scope>
    <source>
        <strain evidence="2">CGMCC 4.7312</strain>
    </source>
</reference>
<sequence length="364" mass="37837">MIQLRTALPRTREPADAASAGGGSATGVAQRILALQRLAGNAAVGRVLADDAGQTLADAGGADRSLVAGGAPVLAVQRAPWVDAESEFRMGTAAHLEPLIEGLIRDVFGLKAQVSLGGGAGVAAGEQVRGVHDLDLRVDVGGLLVATNADERARAKQQRQDILASIGSVIDASSITDTTVRGTYSGVEVSVTLAPVPTESRRMPVIQEGGWAADEPTVPLRVVTADRAVTDKIKAFSGRTGADRDEKRARDAVDIAALLRGRPIPQAAEEIWTAMQKDPKGPSSLRSFPQDWRRLSKLAPEPGTSSADDGRMTGLPLLAGDVLTIMEELTRYVNDCLKESRKAKKTAPAAPPGGNAPSASDVGG</sequence>
<reference evidence="2" key="2">
    <citation type="submission" date="2020-09" db="EMBL/GenBank/DDBJ databases">
        <authorList>
            <person name="Sun Q."/>
            <person name="Zhou Y."/>
        </authorList>
    </citation>
    <scope>NUCLEOTIDE SEQUENCE</scope>
    <source>
        <strain evidence="2">CGMCC 4.7312</strain>
    </source>
</reference>
<dbReference type="InterPro" id="IPR014942">
    <property type="entry name" value="AbiEii"/>
</dbReference>
<evidence type="ECO:0000313" key="2">
    <source>
        <dbReference type="EMBL" id="GGM36762.1"/>
    </source>
</evidence>
<dbReference type="Pfam" id="PF08843">
    <property type="entry name" value="AbiEii"/>
    <property type="match status" value="1"/>
</dbReference>
<evidence type="ECO:0000313" key="3">
    <source>
        <dbReference type="Proteomes" id="UP000608890"/>
    </source>
</evidence>
<dbReference type="AlphaFoldDB" id="A0A917WXD3"/>
<comment type="caution">
    <text evidence="2">The sequence shown here is derived from an EMBL/GenBank/DDBJ whole genome shotgun (WGS) entry which is preliminary data.</text>
</comment>
<accession>A0A917WXD3</accession>
<feature type="region of interest" description="Disordered" evidence="1">
    <location>
        <begin position="340"/>
        <end position="364"/>
    </location>
</feature>